<proteinExistence type="predicted"/>
<dbReference type="EMBL" id="CALNXJ010000024">
    <property type="protein sequence ID" value="CAH3129674.1"/>
    <property type="molecule type" value="Genomic_DNA"/>
</dbReference>
<gene>
    <name evidence="1" type="ORF">PMEA_00013630</name>
</gene>
<evidence type="ECO:0000313" key="1">
    <source>
        <dbReference type="EMBL" id="CAH3129674.1"/>
    </source>
</evidence>
<dbReference type="SUPFAM" id="SSF50249">
    <property type="entry name" value="Nucleic acid-binding proteins"/>
    <property type="match status" value="1"/>
</dbReference>
<organism evidence="1 2">
    <name type="scientific">Pocillopora meandrina</name>
    <dbReference type="NCBI Taxonomy" id="46732"/>
    <lineage>
        <taxon>Eukaryota</taxon>
        <taxon>Metazoa</taxon>
        <taxon>Cnidaria</taxon>
        <taxon>Anthozoa</taxon>
        <taxon>Hexacorallia</taxon>
        <taxon>Scleractinia</taxon>
        <taxon>Astrocoeniina</taxon>
        <taxon>Pocilloporidae</taxon>
        <taxon>Pocillopora</taxon>
    </lineage>
</organism>
<accession>A0AAU9WYQ3</accession>
<comment type="caution">
    <text evidence="1">The sequence shown here is derived from an EMBL/GenBank/DDBJ whole genome shotgun (WGS) entry which is preliminary data.</text>
</comment>
<dbReference type="InterPro" id="IPR012340">
    <property type="entry name" value="NA-bd_OB-fold"/>
</dbReference>
<reference evidence="1 2" key="1">
    <citation type="submission" date="2022-05" db="EMBL/GenBank/DDBJ databases">
        <authorList>
            <consortium name="Genoscope - CEA"/>
            <person name="William W."/>
        </authorList>
    </citation>
    <scope>NUCLEOTIDE SEQUENCE [LARGE SCALE GENOMIC DNA]</scope>
</reference>
<dbReference type="AlphaFoldDB" id="A0AAU9WYQ3"/>
<dbReference type="Gene3D" id="2.40.50.140">
    <property type="entry name" value="Nucleic acid-binding proteins"/>
    <property type="match status" value="1"/>
</dbReference>
<dbReference type="Proteomes" id="UP001159428">
    <property type="component" value="Unassembled WGS sequence"/>
</dbReference>
<evidence type="ECO:0000313" key="2">
    <source>
        <dbReference type="Proteomes" id="UP001159428"/>
    </source>
</evidence>
<name>A0AAU9WYQ3_9CNID</name>
<keyword evidence="2" id="KW-1185">Reference proteome</keyword>
<sequence length="118" mass="13592">MILFGDRGVEPVPTKTDLIEREGSFVDEFGNIPITLWNEQIESTEGGFYEIHNIRLRQFKGVKYLSSARDTVFNKLTENLPEISEKQIKRAKDELKTNEITCDNIQSVDIMVFYNCAT</sequence>
<protein>
    <submittedName>
        <fullName evidence="1">Uncharacterized protein</fullName>
    </submittedName>
</protein>